<evidence type="ECO:0000313" key="1">
    <source>
        <dbReference type="EMBL" id="OIJ43968.1"/>
    </source>
</evidence>
<sequence>MSMDTDAIRRFLHTQAACWNAGDKAGFLSAYREAAPAGLSIEYVGQHASDGWPVLDAMWARQNAAIAIEEVALIVNGNEAACHNRNLVRGTERAIETIELYRFDGEGRLHVRYFIDRS</sequence>
<evidence type="ECO:0008006" key="3">
    <source>
        <dbReference type="Google" id="ProtNLM"/>
    </source>
</evidence>
<name>A0A1S2NG05_9BURK</name>
<dbReference type="AlphaFoldDB" id="A0A1S2NG05"/>
<gene>
    <name evidence="1" type="ORF">LO55_4035</name>
</gene>
<dbReference type="Proteomes" id="UP000180246">
    <property type="component" value="Unassembled WGS sequence"/>
</dbReference>
<dbReference type="InterPro" id="IPR032710">
    <property type="entry name" value="NTF2-like_dom_sf"/>
</dbReference>
<dbReference type="EMBL" id="JRYB01000001">
    <property type="protein sequence ID" value="OIJ43968.1"/>
    <property type="molecule type" value="Genomic_DNA"/>
</dbReference>
<organism evidence="1 2">
    <name type="scientific">Massilia timonae</name>
    <dbReference type="NCBI Taxonomy" id="47229"/>
    <lineage>
        <taxon>Bacteria</taxon>
        <taxon>Pseudomonadati</taxon>
        <taxon>Pseudomonadota</taxon>
        <taxon>Betaproteobacteria</taxon>
        <taxon>Burkholderiales</taxon>
        <taxon>Oxalobacteraceae</taxon>
        <taxon>Telluria group</taxon>
        <taxon>Massilia</taxon>
    </lineage>
</organism>
<accession>A0A1S2NG05</accession>
<comment type="caution">
    <text evidence="1">The sequence shown here is derived from an EMBL/GenBank/DDBJ whole genome shotgun (WGS) entry which is preliminary data.</text>
</comment>
<dbReference type="SUPFAM" id="SSF54427">
    <property type="entry name" value="NTF2-like"/>
    <property type="match status" value="1"/>
</dbReference>
<reference evidence="1 2" key="1">
    <citation type="submission" date="2014-10" db="EMBL/GenBank/DDBJ databases">
        <authorList>
            <person name="Seo M.-J."/>
            <person name="Seok Y.J."/>
            <person name="Cha I.-T."/>
        </authorList>
    </citation>
    <scope>NUCLEOTIDE SEQUENCE [LARGE SCALE GENOMIC DNA]</scope>
    <source>
        <strain evidence="1 2">NEU</strain>
    </source>
</reference>
<evidence type="ECO:0000313" key="2">
    <source>
        <dbReference type="Proteomes" id="UP000180246"/>
    </source>
</evidence>
<proteinExistence type="predicted"/>
<protein>
    <recommendedName>
        <fullName evidence="3">SnoaL-like domain protein</fullName>
    </recommendedName>
</protein>
<dbReference type="Gene3D" id="3.10.450.50">
    <property type="match status" value="1"/>
</dbReference>
<dbReference type="RefSeq" id="WP_071362816.1">
    <property type="nucleotide sequence ID" value="NZ_JRYB01000001.1"/>
</dbReference>